<protein>
    <submittedName>
        <fullName evidence="1">Uncharacterized protein</fullName>
    </submittedName>
</protein>
<proteinExistence type="predicted"/>
<dbReference type="AlphaFoldDB" id="A0A8S9QB57"/>
<dbReference type="EMBL" id="QGKX02001290">
    <property type="protein sequence ID" value="KAF3539377.1"/>
    <property type="molecule type" value="Genomic_DNA"/>
</dbReference>
<comment type="caution">
    <text evidence="1">The sequence shown here is derived from an EMBL/GenBank/DDBJ whole genome shotgun (WGS) entry which is preliminary data.</text>
</comment>
<organism evidence="1 2">
    <name type="scientific">Brassica cretica</name>
    <name type="common">Mustard</name>
    <dbReference type="NCBI Taxonomy" id="69181"/>
    <lineage>
        <taxon>Eukaryota</taxon>
        <taxon>Viridiplantae</taxon>
        <taxon>Streptophyta</taxon>
        <taxon>Embryophyta</taxon>
        <taxon>Tracheophyta</taxon>
        <taxon>Spermatophyta</taxon>
        <taxon>Magnoliopsida</taxon>
        <taxon>eudicotyledons</taxon>
        <taxon>Gunneridae</taxon>
        <taxon>Pentapetalae</taxon>
        <taxon>rosids</taxon>
        <taxon>malvids</taxon>
        <taxon>Brassicales</taxon>
        <taxon>Brassicaceae</taxon>
        <taxon>Brassiceae</taxon>
        <taxon>Brassica</taxon>
    </lineage>
</organism>
<reference evidence="1" key="1">
    <citation type="submission" date="2019-12" db="EMBL/GenBank/DDBJ databases">
        <title>Genome sequencing and annotation of Brassica cretica.</title>
        <authorList>
            <person name="Studholme D.J."/>
            <person name="Sarris P."/>
        </authorList>
    </citation>
    <scope>NUCLEOTIDE SEQUENCE</scope>
    <source>
        <strain evidence="1">PFS-109/04</strain>
        <tissue evidence="1">Leaf</tissue>
    </source>
</reference>
<name>A0A8S9QB57_BRACR</name>
<evidence type="ECO:0000313" key="1">
    <source>
        <dbReference type="EMBL" id="KAF3539377.1"/>
    </source>
</evidence>
<accession>A0A8S9QB57</accession>
<evidence type="ECO:0000313" key="2">
    <source>
        <dbReference type="Proteomes" id="UP000712600"/>
    </source>
</evidence>
<gene>
    <name evidence="1" type="ORF">F2Q69_00020173</name>
</gene>
<dbReference type="Proteomes" id="UP000712600">
    <property type="component" value="Unassembled WGS sequence"/>
</dbReference>
<sequence>MFGLFKKNSNENCQQQAISKSSSRNLLNTFVEVVTVQERPTLRRPHKMPNRRCKEQFKTSRDEAVQRRHFSQFEVQEFCDNLVEGVVKAFKDVSNSHKKSTTTRAPVDEPSLFISETLKGKFENNLEDLKEFSNSLPIYDEYDEDLMESLIICEDECDLPSPKPDLMFDIHNEETNGLTCFEPEHPSSLILDSQVFEEEPLDYPQQGPRLDTRRPLDDDLGPIFDEEDELGPTFDEKAPSITSINMKNHLCFDPDTTPAPLSPNPQEHCKELGIICYVPDLFVKKLEPDKLFDQKCFHNGNDIPSGLVLNFDQFLKHNKGTF</sequence>